<evidence type="ECO:0000313" key="4">
    <source>
        <dbReference type="EMBL" id="CAE6765182.1"/>
    </source>
</evidence>
<keyword evidence="1" id="KW-0547">Nucleotide-binding</keyword>
<comment type="caution">
    <text evidence="4">The sequence shown here is derived from an EMBL/GenBank/DDBJ whole genome shotgun (WGS) entry which is preliminary data.</text>
</comment>
<proteinExistence type="predicted"/>
<name>A0ABN7LT47_9BACT</name>
<gene>
    <name evidence="4" type="ORF">NSPZN2_40002</name>
</gene>
<dbReference type="Proteomes" id="UP000675880">
    <property type="component" value="Unassembled WGS sequence"/>
</dbReference>
<dbReference type="SUPFAM" id="SSF52540">
    <property type="entry name" value="P-loop containing nucleoside triphosphate hydrolases"/>
    <property type="match status" value="1"/>
</dbReference>
<evidence type="ECO:0000256" key="2">
    <source>
        <dbReference type="ARBA" id="ARBA00022840"/>
    </source>
</evidence>
<dbReference type="InterPro" id="IPR027417">
    <property type="entry name" value="P-loop_NTPase"/>
</dbReference>
<protein>
    <submittedName>
        <fullName evidence="4">UDP-N-acetylglucosamine kinase</fullName>
        <ecNumber evidence="4">2.7.1.176</ecNumber>
    </submittedName>
</protein>
<sequence length="214" mass="23366">MSGIRTPRFYVIAGVNGAGKSSIAGATFRALGSNYFNPDEAARRLMAANPGLSQKEANGIAWGQGVRLLKRAIEERLDFAFETTLGGHTITQLLGQAASQGIEIHMWYVGLTSAELHLERVRARVSRGGHDIPERDVRRRFEHSRLNLIALLPHLTALRVHDNSREADPAAAEVPLPRLVLQMERGEIIGPADLSPTPDWAKPIVAAALKLSRS</sequence>
<dbReference type="EMBL" id="CAJNBJ010000017">
    <property type="protein sequence ID" value="CAE6765182.1"/>
    <property type="molecule type" value="Genomic_DNA"/>
</dbReference>
<dbReference type="PANTHER" id="PTHR39206:SF1">
    <property type="entry name" value="SLL8004 PROTEIN"/>
    <property type="match status" value="1"/>
</dbReference>
<evidence type="ECO:0000256" key="1">
    <source>
        <dbReference type="ARBA" id="ARBA00022741"/>
    </source>
</evidence>
<feature type="domain" description="Zeta toxin" evidence="3">
    <location>
        <begin position="5"/>
        <end position="150"/>
    </location>
</feature>
<dbReference type="PANTHER" id="PTHR39206">
    <property type="entry name" value="SLL8004 PROTEIN"/>
    <property type="match status" value="1"/>
</dbReference>
<dbReference type="InterPro" id="IPR010488">
    <property type="entry name" value="Zeta_toxin_domain"/>
</dbReference>
<dbReference type="Pfam" id="PF06414">
    <property type="entry name" value="Zeta_toxin"/>
    <property type="match status" value="1"/>
</dbReference>
<keyword evidence="2" id="KW-0067">ATP-binding</keyword>
<evidence type="ECO:0000259" key="3">
    <source>
        <dbReference type="Pfam" id="PF06414"/>
    </source>
</evidence>
<dbReference type="Gene3D" id="3.40.50.300">
    <property type="entry name" value="P-loop containing nucleotide triphosphate hydrolases"/>
    <property type="match status" value="1"/>
</dbReference>
<keyword evidence="4" id="KW-0808">Transferase</keyword>
<organism evidence="4 5">
    <name type="scientific">Nitrospira defluvii</name>
    <dbReference type="NCBI Taxonomy" id="330214"/>
    <lineage>
        <taxon>Bacteria</taxon>
        <taxon>Pseudomonadati</taxon>
        <taxon>Nitrospirota</taxon>
        <taxon>Nitrospiria</taxon>
        <taxon>Nitrospirales</taxon>
        <taxon>Nitrospiraceae</taxon>
        <taxon>Nitrospira</taxon>
    </lineage>
</organism>
<keyword evidence="5" id="KW-1185">Reference proteome</keyword>
<keyword evidence="4" id="KW-0418">Kinase</keyword>
<dbReference type="EC" id="2.7.1.176" evidence="4"/>
<reference evidence="4 5" key="1">
    <citation type="submission" date="2021-02" db="EMBL/GenBank/DDBJ databases">
        <authorList>
            <person name="Han P."/>
        </authorList>
    </citation>
    <scope>NUCLEOTIDE SEQUENCE [LARGE SCALE GENOMIC DNA]</scope>
    <source>
        <strain evidence="4">Candidatus Nitrospira sp. ZN2</strain>
    </source>
</reference>
<dbReference type="RefSeq" id="WP_213042895.1">
    <property type="nucleotide sequence ID" value="NZ_CAJNBJ010000017.1"/>
</dbReference>
<accession>A0ABN7LT47</accession>
<dbReference type="GO" id="GO:0016301">
    <property type="term" value="F:kinase activity"/>
    <property type="evidence" value="ECO:0007669"/>
    <property type="project" value="UniProtKB-KW"/>
</dbReference>
<evidence type="ECO:0000313" key="5">
    <source>
        <dbReference type="Proteomes" id="UP000675880"/>
    </source>
</evidence>